<dbReference type="InterPro" id="IPR041698">
    <property type="entry name" value="Methyltransf_25"/>
</dbReference>
<dbReference type="PANTHER" id="PTHR43861">
    <property type="entry name" value="TRANS-ACONITATE 2-METHYLTRANSFERASE-RELATED"/>
    <property type="match status" value="1"/>
</dbReference>
<evidence type="ECO:0000256" key="2">
    <source>
        <dbReference type="ARBA" id="ARBA00022679"/>
    </source>
</evidence>
<gene>
    <name evidence="4" type="ORF">GWI33_019909</name>
</gene>
<dbReference type="PANTHER" id="PTHR43861:SF1">
    <property type="entry name" value="TRANS-ACONITATE 2-METHYLTRANSFERASE"/>
    <property type="match status" value="1"/>
</dbReference>
<keyword evidence="5" id="KW-1185">Reference proteome</keyword>
<dbReference type="AlphaFoldDB" id="A0A834M0Y6"/>
<dbReference type="EMBL" id="JAACXV010014495">
    <property type="protein sequence ID" value="KAF7266803.1"/>
    <property type="molecule type" value="Genomic_DNA"/>
</dbReference>
<evidence type="ECO:0000313" key="5">
    <source>
        <dbReference type="Proteomes" id="UP000625711"/>
    </source>
</evidence>
<reference evidence="4" key="1">
    <citation type="submission" date="2020-08" db="EMBL/GenBank/DDBJ databases">
        <title>Genome sequencing and assembly of the red palm weevil Rhynchophorus ferrugineus.</title>
        <authorList>
            <person name="Dias G.B."/>
            <person name="Bergman C.M."/>
            <person name="Manee M."/>
        </authorList>
    </citation>
    <scope>NUCLEOTIDE SEQUENCE</scope>
    <source>
        <strain evidence="4">AA-2017</strain>
        <tissue evidence="4">Whole larva</tissue>
    </source>
</reference>
<proteinExistence type="predicted"/>
<protein>
    <recommendedName>
        <fullName evidence="3">Methyltransferase domain-containing protein</fullName>
    </recommendedName>
</protein>
<dbReference type="Pfam" id="PF13649">
    <property type="entry name" value="Methyltransf_25"/>
    <property type="match status" value="1"/>
</dbReference>
<sequence length="278" mass="32142">MDQPKLYSKNKQMQTVDNVFVIEKYAKLIQWKANDAMVLDIGCGDGYTTYNILRPELPKNFKKLVGWDLSEKMIRFAKESYQEQEPRIEFGLMDISKDGQEDDFCAQYDHVVSFYCLHWVPEQRQAFKNIYKTLKPGGDMLISLVVTAPIFSVYENMAKNIRWSSYFRKETVSPYHNSQNPAAELQSILEEIGFQNCSCTVENRHYTFSSWQILQSGIIAVNPTIPTLTDTDKAAYISDFMEEVRKIYGFSKEMTDSGVSVPVDYKLLIAYARRPENS</sequence>
<feature type="domain" description="Methyltransferase" evidence="3">
    <location>
        <begin position="38"/>
        <end position="138"/>
    </location>
</feature>
<keyword evidence="1" id="KW-0489">Methyltransferase</keyword>
<organism evidence="4 5">
    <name type="scientific">Rhynchophorus ferrugineus</name>
    <name type="common">Red palm weevil</name>
    <name type="synonym">Curculio ferrugineus</name>
    <dbReference type="NCBI Taxonomy" id="354439"/>
    <lineage>
        <taxon>Eukaryota</taxon>
        <taxon>Metazoa</taxon>
        <taxon>Ecdysozoa</taxon>
        <taxon>Arthropoda</taxon>
        <taxon>Hexapoda</taxon>
        <taxon>Insecta</taxon>
        <taxon>Pterygota</taxon>
        <taxon>Neoptera</taxon>
        <taxon>Endopterygota</taxon>
        <taxon>Coleoptera</taxon>
        <taxon>Polyphaga</taxon>
        <taxon>Cucujiformia</taxon>
        <taxon>Curculionidae</taxon>
        <taxon>Dryophthorinae</taxon>
        <taxon>Rhynchophorus</taxon>
    </lineage>
</organism>
<dbReference type="SUPFAM" id="SSF53335">
    <property type="entry name" value="S-adenosyl-L-methionine-dependent methyltransferases"/>
    <property type="match status" value="1"/>
</dbReference>
<keyword evidence="2" id="KW-0808">Transferase</keyword>
<dbReference type="Proteomes" id="UP000625711">
    <property type="component" value="Unassembled WGS sequence"/>
</dbReference>
<name>A0A834M0Y6_RHYFE</name>
<comment type="caution">
    <text evidence="4">The sequence shown here is derived from an EMBL/GenBank/DDBJ whole genome shotgun (WGS) entry which is preliminary data.</text>
</comment>
<dbReference type="GO" id="GO:0008168">
    <property type="term" value="F:methyltransferase activity"/>
    <property type="evidence" value="ECO:0007669"/>
    <property type="project" value="UniProtKB-KW"/>
</dbReference>
<dbReference type="Gene3D" id="3.40.50.150">
    <property type="entry name" value="Vaccinia Virus protein VP39"/>
    <property type="match status" value="1"/>
</dbReference>
<dbReference type="InterPro" id="IPR029063">
    <property type="entry name" value="SAM-dependent_MTases_sf"/>
</dbReference>
<evidence type="ECO:0000259" key="3">
    <source>
        <dbReference type="Pfam" id="PF13649"/>
    </source>
</evidence>
<dbReference type="GO" id="GO:0032259">
    <property type="term" value="P:methylation"/>
    <property type="evidence" value="ECO:0007669"/>
    <property type="project" value="UniProtKB-KW"/>
</dbReference>
<evidence type="ECO:0000256" key="1">
    <source>
        <dbReference type="ARBA" id="ARBA00022603"/>
    </source>
</evidence>
<accession>A0A834M0Y6</accession>
<dbReference type="OrthoDB" id="66144at2759"/>
<evidence type="ECO:0000313" key="4">
    <source>
        <dbReference type="EMBL" id="KAF7266803.1"/>
    </source>
</evidence>
<dbReference type="CDD" id="cd02440">
    <property type="entry name" value="AdoMet_MTases"/>
    <property type="match status" value="1"/>
</dbReference>